<keyword evidence="4" id="KW-0460">Magnesium</keyword>
<organism evidence="6 7">
    <name type="scientific">Alkalilimnicola ehrlichii</name>
    <dbReference type="NCBI Taxonomy" id="351052"/>
    <lineage>
        <taxon>Bacteria</taxon>
        <taxon>Pseudomonadati</taxon>
        <taxon>Pseudomonadota</taxon>
        <taxon>Gammaproteobacteria</taxon>
        <taxon>Chromatiales</taxon>
        <taxon>Ectothiorhodospiraceae</taxon>
        <taxon>Alkalilimnicola</taxon>
    </lineage>
</organism>
<keyword evidence="7" id="KW-1185">Reference proteome</keyword>
<dbReference type="Pfam" id="PF00293">
    <property type="entry name" value="NUDIX"/>
    <property type="match status" value="1"/>
</dbReference>
<evidence type="ECO:0000256" key="4">
    <source>
        <dbReference type="RuleBase" id="RU364043"/>
    </source>
</evidence>
<dbReference type="GO" id="GO:0017110">
    <property type="term" value="F:nucleoside diphosphate phosphatase activity"/>
    <property type="evidence" value="ECO:0007669"/>
    <property type="project" value="InterPro"/>
</dbReference>
<dbReference type="Proteomes" id="UP000256763">
    <property type="component" value="Unassembled WGS sequence"/>
</dbReference>
<dbReference type="EMBL" id="NFZW01000003">
    <property type="protein sequence ID" value="RFA38688.1"/>
    <property type="molecule type" value="Genomic_DNA"/>
</dbReference>
<dbReference type="Gene3D" id="3.90.79.10">
    <property type="entry name" value="Nucleoside Triphosphate Pyrophosphohydrolase"/>
    <property type="match status" value="1"/>
</dbReference>
<name>A0A3E0X2B7_9GAMM</name>
<comment type="caution">
    <text evidence="6">The sequence shown here is derived from an EMBL/GenBank/DDBJ whole genome shotgun (WGS) entry which is preliminary data.</text>
</comment>
<dbReference type="PROSITE" id="PS51462">
    <property type="entry name" value="NUDIX"/>
    <property type="match status" value="1"/>
</dbReference>
<sequence length="148" mass="16910">MTWYPHVTVAAIAERAGRFLCVEETILGKRVINQPAGHLEAGESFIEAVRRETLEETAWEFEPEYITGIYRWAAPNNGPTFIRVAFYGRLGHQQTTRSLDPDIDAVAWLSEHDLRSRHAQLRSPLVIRCLEDYLRGCRYPLALLTDLG</sequence>
<reference evidence="7" key="1">
    <citation type="submission" date="2017-05" db="EMBL/GenBank/DDBJ databases">
        <authorList>
            <person name="Sharma S."/>
            <person name="Sidhu C."/>
            <person name="Pinnaka A.K."/>
        </authorList>
    </citation>
    <scope>NUCLEOTIDE SEQUENCE [LARGE SCALE GENOMIC DNA]</scope>
    <source>
        <strain evidence="7">AK93</strain>
    </source>
</reference>
<dbReference type="RefSeq" id="WP_116302657.1">
    <property type="nucleotide sequence ID" value="NZ_NFZV01000012.1"/>
</dbReference>
<dbReference type="InterPro" id="IPR033713">
    <property type="entry name" value="NudJ"/>
</dbReference>
<dbReference type="EC" id="3.6.1.-" evidence="4"/>
<comment type="similarity">
    <text evidence="1 4">Belongs to the Nudix hydrolase family. NudJ subfamily.</text>
</comment>
<comment type="subunit">
    <text evidence="2 4">Monomer.</text>
</comment>
<dbReference type="AlphaFoldDB" id="A0A3E0X2B7"/>
<evidence type="ECO:0000313" key="7">
    <source>
        <dbReference type="Proteomes" id="UP000256763"/>
    </source>
</evidence>
<keyword evidence="4 6" id="KW-0378">Hydrolase</keyword>
<dbReference type="CDD" id="cd03675">
    <property type="entry name" value="NUDIX_Hydrolase"/>
    <property type="match status" value="1"/>
</dbReference>
<protein>
    <recommendedName>
        <fullName evidence="3 4">Phosphatase NudJ</fullName>
        <ecNumber evidence="4">3.6.1.-</ecNumber>
    </recommendedName>
</protein>
<gene>
    <name evidence="4" type="primary">nudJ</name>
    <name evidence="6" type="ORF">CAL65_04210</name>
</gene>
<dbReference type="GO" id="GO:0017111">
    <property type="term" value="F:ribonucleoside triphosphate phosphatase activity"/>
    <property type="evidence" value="ECO:0007669"/>
    <property type="project" value="InterPro"/>
</dbReference>
<feature type="domain" description="Nudix hydrolase" evidence="5">
    <location>
        <begin position="2"/>
        <end position="134"/>
    </location>
</feature>
<dbReference type="SUPFAM" id="SSF55811">
    <property type="entry name" value="Nudix"/>
    <property type="match status" value="1"/>
</dbReference>
<evidence type="ECO:0000256" key="3">
    <source>
        <dbReference type="ARBA" id="ARBA00015552"/>
    </source>
</evidence>
<comment type="cofactor">
    <cofactor evidence="4">
        <name>Mg(2+)</name>
        <dbReference type="ChEBI" id="CHEBI:18420"/>
    </cofactor>
</comment>
<dbReference type="OrthoDB" id="8594221at2"/>
<dbReference type="GO" id="GO:0004787">
    <property type="term" value="F:thiamine diphosphate phosphatase activity"/>
    <property type="evidence" value="ECO:0007669"/>
    <property type="project" value="InterPro"/>
</dbReference>
<dbReference type="InterPro" id="IPR000086">
    <property type="entry name" value="NUDIX_hydrolase_dom"/>
</dbReference>
<proteinExistence type="inferred from homology"/>
<evidence type="ECO:0000256" key="1">
    <source>
        <dbReference type="ARBA" id="ARBA00007608"/>
    </source>
</evidence>
<accession>A0A3E0X2B7</accession>
<evidence type="ECO:0000256" key="2">
    <source>
        <dbReference type="ARBA" id="ARBA00011245"/>
    </source>
</evidence>
<dbReference type="InterPro" id="IPR015797">
    <property type="entry name" value="NUDIX_hydrolase-like_dom_sf"/>
</dbReference>
<evidence type="ECO:0000259" key="5">
    <source>
        <dbReference type="PROSITE" id="PS51462"/>
    </source>
</evidence>
<dbReference type="PANTHER" id="PTHR43222">
    <property type="entry name" value="NUDIX HYDROLASE 23"/>
    <property type="match status" value="1"/>
</dbReference>
<dbReference type="PANTHER" id="PTHR43222:SF11">
    <property type="entry name" value="PHOSPHATASE NUDJ"/>
    <property type="match status" value="1"/>
</dbReference>
<evidence type="ECO:0000313" key="6">
    <source>
        <dbReference type="EMBL" id="RFA38688.1"/>
    </source>
</evidence>